<evidence type="ECO:0000313" key="1">
    <source>
        <dbReference type="EMBL" id="WZH50031.1"/>
    </source>
</evidence>
<dbReference type="Proteomes" id="UP001489902">
    <property type="component" value="Chromosome 7"/>
</dbReference>
<name>A0ABZ2XBI1_9HYPO</name>
<dbReference type="EMBL" id="CP151266">
    <property type="protein sequence ID" value="WZH50031.1"/>
    <property type="molecule type" value="Genomic_DNA"/>
</dbReference>
<sequence length="488" mass="55800">MSTSPKYSRISICNQKDTERLYSLLKTYAQDPSRAETVCEVIIDTQRWYPMFDNSRPKKPKPKSTPIDEGHVALHAYIRSLSLDENKTFDFIGAVDTKRRAVMGWHACDSDSACSSLKFEVVGLALLFSFCKNITTLYLAEEMYHSVDEYMIKLNYEDINNPGLRSLKHVHFTASQPDTNEPRYYATVEILRYMQLIHRLPALESVTMDGLQEYQPTYVYFVPRSGNMKKLEITHCHIGSDYLTRMISVPKSLEEFKLSIGGMWSTDGGMPVYPPYEIGKALGAHKDTLRVLDIDAGISISADNYPGVKLKYDEADLEERACRHVRGRPGEPYGRDRIAADKAISIKTKVAEEDTKERDRTISFHDFSRLTHLSIGMVALLGDWDDDRWDPPFKLAKPAPFRLIECLPPSLEYLCIYGYVRGANPDVDEHVDELLAKKSEKLPKLKIVKGIEEFVPGLKDVFGHSDSLDEEDLYVREEVDREWKEVEV</sequence>
<organism evidence="1 2">
    <name type="scientific">Fusarium acuminatum</name>
    <dbReference type="NCBI Taxonomy" id="5515"/>
    <lineage>
        <taxon>Eukaryota</taxon>
        <taxon>Fungi</taxon>
        <taxon>Dikarya</taxon>
        <taxon>Ascomycota</taxon>
        <taxon>Pezizomycotina</taxon>
        <taxon>Sordariomycetes</taxon>
        <taxon>Hypocreomycetidae</taxon>
        <taxon>Hypocreales</taxon>
        <taxon>Nectriaceae</taxon>
        <taxon>Fusarium</taxon>
        <taxon>Fusarium tricinctum species complex</taxon>
    </lineage>
</organism>
<gene>
    <name evidence="1" type="ORF">QYS62_011264</name>
</gene>
<protein>
    <submittedName>
        <fullName evidence="1">Uncharacterized protein</fullName>
    </submittedName>
</protein>
<proteinExistence type="predicted"/>
<evidence type="ECO:0000313" key="2">
    <source>
        <dbReference type="Proteomes" id="UP001489902"/>
    </source>
</evidence>
<reference evidence="1 2" key="1">
    <citation type="submission" date="2024-04" db="EMBL/GenBank/DDBJ databases">
        <title>Complete genome sequence of Fusarium acuminatum.</title>
        <authorList>
            <person name="Lan B."/>
        </authorList>
    </citation>
    <scope>NUCLEOTIDE SEQUENCE [LARGE SCALE GENOMIC DNA]</scope>
    <source>
        <strain evidence="1">1A</strain>
    </source>
</reference>
<dbReference type="InterPro" id="IPR032675">
    <property type="entry name" value="LRR_dom_sf"/>
</dbReference>
<keyword evidence="2" id="KW-1185">Reference proteome</keyword>
<dbReference type="Gene3D" id="3.80.10.10">
    <property type="entry name" value="Ribonuclease Inhibitor"/>
    <property type="match status" value="1"/>
</dbReference>
<accession>A0ABZ2XBI1</accession>